<dbReference type="PROSITE" id="PS51112">
    <property type="entry name" value="AMMECR1"/>
    <property type="match status" value="1"/>
</dbReference>
<dbReference type="AlphaFoldDB" id="A0A2M4BV90"/>
<dbReference type="PANTHER" id="PTHR13016">
    <property type="entry name" value="AMMECR1 HOMOLOG"/>
    <property type="match status" value="1"/>
</dbReference>
<name>A0A2M4BV90_9DIPT</name>
<proteinExistence type="predicted"/>
<dbReference type="InterPro" id="IPR027485">
    <property type="entry name" value="AMMECR1_N"/>
</dbReference>
<evidence type="ECO:0000313" key="3">
    <source>
        <dbReference type="EMBL" id="MBW56987.1"/>
    </source>
</evidence>
<protein>
    <recommendedName>
        <fullName evidence="2">AMMECR1 domain-containing protein</fullName>
    </recommendedName>
</protein>
<dbReference type="InterPro" id="IPR002733">
    <property type="entry name" value="AMMECR1_domain"/>
</dbReference>
<feature type="domain" description="AMMECR1" evidence="2">
    <location>
        <begin position="91"/>
        <end position="285"/>
    </location>
</feature>
<dbReference type="NCBIfam" id="TIGR00296">
    <property type="entry name" value="TIGR00296 family protein"/>
    <property type="match status" value="1"/>
</dbReference>
<sequence length="300" mass="34061">MSSSCCGTKKQKLNGTYPASNGYCSTARTVNGEGDGGSQGFYCRGNDQLQQQQQQQQQVACNGHNDGGSSSYLMNGRGGQVDHQPHHHQQQQRSIIGSMPDMCFYCFEVLYRELHNMEEPRSPNFTNDPYPLFVTWKIGKDKRLRGCIGTFSAMRLHSGLREYAITSALRDSRFSPITRDEIQRLTVSVSILQGFEDARGYLDWTLGIHGIRIEFYTERGSKRTATYLPQVATEQGWDQTQTIDSLLRKGGYRGPITPDTRRSIKLTRYTSQECHMTYGEYRDMVDKQSSYHNQLGKAQC</sequence>
<organism evidence="3">
    <name type="scientific">Anopheles marajoara</name>
    <dbReference type="NCBI Taxonomy" id="58244"/>
    <lineage>
        <taxon>Eukaryota</taxon>
        <taxon>Metazoa</taxon>
        <taxon>Ecdysozoa</taxon>
        <taxon>Arthropoda</taxon>
        <taxon>Hexapoda</taxon>
        <taxon>Insecta</taxon>
        <taxon>Pterygota</taxon>
        <taxon>Neoptera</taxon>
        <taxon>Endopterygota</taxon>
        <taxon>Diptera</taxon>
        <taxon>Nematocera</taxon>
        <taxon>Culicoidea</taxon>
        <taxon>Culicidae</taxon>
        <taxon>Anophelinae</taxon>
        <taxon>Anopheles</taxon>
    </lineage>
</organism>
<dbReference type="PANTHER" id="PTHR13016:SF0">
    <property type="entry name" value="AMME SYNDROME CANDIDATE GENE 1 PROTEIN"/>
    <property type="match status" value="1"/>
</dbReference>
<feature type="region of interest" description="Disordered" evidence="1">
    <location>
        <begin position="72"/>
        <end position="93"/>
    </location>
</feature>
<evidence type="ECO:0000256" key="1">
    <source>
        <dbReference type="SAM" id="MobiDB-lite"/>
    </source>
</evidence>
<accession>A0A2M4BV90</accession>
<dbReference type="EMBL" id="GGFJ01007846">
    <property type="protein sequence ID" value="MBW56987.1"/>
    <property type="molecule type" value="Transcribed_RNA"/>
</dbReference>
<dbReference type="Pfam" id="PF01871">
    <property type="entry name" value="AMMECR1"/>
    <property type="match status" value="1"/>
</dbReference>
<dbReference type="Gene3D" id="3.30.700.20">
    <property type="entry name" value="Hypothetical protein ph0010, domain 1"/>
    <property type="match status" value="1"/>
</dbReference>
<reference evidence="3" key="1">
    <citation type="submission" date="2018-01" db="EMBL/GenBank/DDBJ databases">
        <title>An insight into the sialome of Amazonian anophelines.</title>
        <authorList>
            <person name="Ribeiro J.M."/>
            <person name="Scarpassa V."/>
            <person name="Calvo E."/>
        </authorList>
    </citation>
    <scope>NUCLEOTIDE SEQUENCE</scope>
    <source>
        <tissue evidence="3">Salivary glands</tissue>
    </source>
</reference>
<dbReference type="FunFam" id="3.30.700.20:FF:000001">
    <property type="entry name" value="AMME syndrome candidate gene 1"/>
    <property type="match status" value="1"/>
</dbReference>
<evidence type="ECO:0000259" key="2">
    <source>
        <dbReference type="PROSITE" id="PS51112"/>
    </source>
</evidence>
<dbReference type="SUPFAM" id="SSF143447">
    <property type="entry name" value="AMMECR1-like"/>
    <property type="match status" value="1"/>
</dbReference>
<dbReference type="InterPro" id="IPR023473">
    <property type="entry name" value="AMMECR1"/>
</dbReference>
<dbReference type="InterPro" id="IPR036071">
    <property type="entry name" value="AMMECR1_dom_sf"/>
</dbReference>
<dbReference type="Gene3D" id="3.30.1490.150">
    <property type="entry name" value="Hypothetical protein ph0010, domain 2"/>
    <property type="match status" value="1"/>
</dbReference>